<feature type="transmembrane region" description="Helical" evidence="1">
    <location>
        <begin position="100"/>
        <end position="121"/>
    </location>
</feature>
<feature type="transmembrane region" description="Helical" evidence="1">
    <location>
        <begin position="175"/>
        <end position="193"/>
    </location>
</feature>
<dbReference type="GO" id="GO:0016020">
    <property type="term" value="C:membrane"/>
    <property type="evidence" value="ECO:0007669"/>
    <property type="project" value="UniProtKB-SubCell"/>
</dbReference>
<dbReference type="Pfam" id="PF14378">
    <property type="entry name" value="PAP2_3"/>
    <property type="match status" value="1"/>
</dbReference>
<evidence type="ECO:0000259" key="2">
    <source>
        <dbReference type="Pfam" id="PF14378"/>
    </source>
</evidence>
<dbReference type="AlphaFoldDB" id="A0A3B0RXF9"/>
<feature type="domain" description="Inositolphosphotransferase Aur1/Ipt1" evidence="2">
    <location>
        <begin position="143"/>
        <end position="350"/>
    </location>
</feature>
<feature type="transmembrane region" description="Helical" evidence="1">
    <location>
        <begin position="205"/>
        <end position="226"/>
    </location>
</feature>
<keyword evidence="1" id="KW-0812">Transmembrane</keyword>
<feature type="transmembrane region" description="Helical" evidence="1">
    <location>
        <begin position="60"/>
        <end position="79"/>
    </location>
</feature>
<keyword evidence="1" id="KW-1133">Transmembrane helix</keyword>
<feature type="transmembrane region" description="Helical" evidence="1">
    <location>
        <begin position="315"/>
        <end position="333"/>
    </location>
</feature>
<protein>
    <submittedName>
        <fullName evidence="3">Mlr1851 protein</fullName>
    </submittedName>
</protein>
<proteinExistence type="predicted"/>
<accession>A0A3B0RXF9</accession>
<evidence type="ECO:0000313" key="3">
    <source>
        <dbReference type="EMBL" id="VAV98240.1"/>
    </source>
</evidence>
<feature type="transmembrane region" description="Helical" evidence="1">
    <location>
        <begin position="27"/>
        <end position="45"/>
    </location>
</feature>
<keyword evidence="1" id="KW-0472">Membrane</keyword>
<sequence>MTNTAILNGRREDITVVDKDFIRQNGLILGAFLIYTFCAVFFFLYNDLYQFASFKIYKSTYFVIFFILLVFKLIFYALSNRVRHGYYLDREKAIPLLRENWLNIRVIYAISMPLLGIPFMMSLFGSVKTLFPAVNPFYLDVTFMEIDQILHFGYHPWELTHAVFGSVYMTEIIDYLYQIWFFIVLVFTVWMVASPRLGRVRVKFLLSYILIWSLLGSFLAVVLPAAGPCYYSNFVDGVNVYAPLMDRLNEISAVIKGDTDKVGLFAILNQGLLWAFYTDDYIGLGSGITAMPSMHVSFAMLLYLSVNEMNRKMGYVALLYLFIIQIGSVHLGWHYAIDGYLSIILTWMIWRFSGWLIGRVSKPIG</sequence>
<gene>
    <name evidence="3" type="ORF">MNBD_ALPHA01-531</name>
</gene>
<organism evidence="3">
    <name type="scientific">hydrothermal vent metagenome</name>
    <dbReference type="NCBI Taxonomy" id="652676"/>
    <lineage>
        <taxon>unclassified sequences</taxon>
        <taxon>metagenomes</taxon>
        <taxon>ecological metagenomes</taxon>
    </lineage>
</organism>
<reference evidence="3" key="1">
    <citation type="submission" date="2018-06" db="EMBL/GenBank/DDBJ databases">
        <authorList>
            <person name="Zhirakovskaya E."/>
        </authorList>
    </citation>
    <scope>NUCLEOTIDE SEQUENCE</scope>
</reference>
<name>A0A3B0RXF9_9ZZZZ</name>
<feature type="transmembrane region" description="Helical" evidence="1">
    <location>
        <begin position="281"/>
        <end position="303"/>
    </location>
</feature>
<evidence type="ECO:0000256" key="1">
    <source>
        <dbReference type="SAM" id="Phobius"/>
    </source>
</evidence>
<dbReference type="EMBL" id="UOEJ01000099">
    <property type="protein sequence ID" value="VAV98240.1"/>
    <property type="molecule type" value="Genomic_DNA"/>
</dbReference>
<dbReference type="InterPro" id="IPR026841">
    <property type="entry name" value="Aur1/Ipt1"/>
</dbReference>